<dbReference type="PROSITE" id="PS00061">
    <property type="entry name" value="ADH_SHORT"/>
    <property type="match status" value="1"/>
</dbReference>
<keyword evidence="8" id="KW-1185">Reference proteome</keyword>
<dbReference type="AlphaFoldDB" id="A0A7I8VG51"/>
<dbReference type="EMBL" id="CAJFCJ010000005">
    <property type="protein sequence ID" value="CAD5114369.1"/>
    <property type="molecule type" value="Genomic_DNA"/>
</dbReference>
<feature type="domain" description="Ketoreductase" evidence="6">
    <location>
        <begin position="10"/>
        <end position="173"/>
    </location>
</feature>
<dbReference type="GO" id="GO:0006629">
    <property type="term" value="P:lipid metabolic process"/>
    <property type="evidence" value="ECO:0007669"/>
    <property type="project" value="UniProtKB-ARBA"/>
</dbReference>
<evidence type="ECO:0000256" key="4">
    <source>
        <dbReference type="ARBA" id="ARBA00023002"/>
    </source>
</evidence>
<evidence type="ECO:0000313" key="8">
    <source>
        <dbReference type="Proteomes" id="UP000549394"/>
    </source>
</evidence>
<dbReference type="Proteomes" id="UP000549394">
    <property type="component" value="Unassembled WGS sequence"/>
</dbReference>
<evidence type="ECO:0000256" key="5">
    <source>
        <dbReference type="RuleBase" id="RU000363"/>
    </source>
</evidence>
<protein>
    <submittedName>
        <fullName evidence="7">DgyrCDS3505</fullName>
    </submittedName>
</protein>
<accession>A0A7I8VG51</accession>
<sequence>MSITYDFSGKTALVTGATKGIGRKICLALGEAKAKVYAIGRTEKELNELKAVNDGIVPLCVDLANWNETVSILEKLEPIHYLVNNAGVTHLEDFLSISKESVDKVLEVNVKAVINVSQQVAKRMIENNIDGSIVNVSSVASSRALDKHIAYCTSKGALDQVTRVMAIELGKHQIRVNSINPTVVMTDMGKKAWSDPTVSGPVLSRIPLGRFVELDDLVGPIFFLLSDSSKMINGAFLPIEGGLLVG</sequence>
<dbReference type="InterPro" id="IPR020904">
    <property type="entry name" value="Sc_DH/Rdtase_CS"/>
</dbReference>
<dbReference type="InterPro" id="IPR002347">
    <property type="entry name" value="SDR_fam"/>
</dbReference>
<dbReference type="PANTHER" id="PTHR44252">
    <property type="entry name" value="D-ERYTHRULOSE REDUCTASE"/>
    <property type="match status" value="1"/>
</dbReference>
<dbReference type="GO" id="GO:0004090">
    <property type="term" value="F:carbonyl reductase (NADPH) activity"/>
    <property type="evidence" value="ECO:0007669"/>
    <property type="project" value="TreeGrafter"/>
</dbReference>
<dbReference type="InterPro" id="IPR036291">
    <property type="entry name" value="NAD(P)-bd_dom_sf"/>
</dbReference>
<comment type="caution">
    <text evidence="7">The sequence shown here is derived from an EMBL/GenBank/DDBJ whole genome shotgun (WGS) entry which is preliminary data.</text>
</comment>
<reference evidence="7 8" key="1">
    <citation type="submission" date="2020-08" db="EMBL/GenBank/DDBJ databases">
        <authorList>
            <person name="Hejnol A."/>
        </authorList>
    </citation>
    <scope>NUCLEOTIDE SEQUENCE [LARGE SCALE GENOMIC DNA]</scope>
</reference>
<name>A0A7I8VG51_9ANNE</name>
<evidence type="ECO:0000256" key="3">
    <source>
        <dbReference type="ARBA" id="ARBA00022857"/>
    </source>
</evidence>
<dbReference type="FunFam" id="3.40.50.720:FF:000214">
    <property type="entry name" value="L-xylulose reductase"/>
    <property type="match status" value="1"/>
</dbReference>
<dbReference type="GO" id="GO:0050038">
    <property type="term" value="F:L-xylulose reductase (NADPH) activity"/>
    <property type="evidence" value="ECO:0007669"/>
    <property type="project" value="TreeGrafter"/>
</dbReference>
<dbReference type="GO" id="GO:0006006">
    <property type="term" value="P:glucose metabolic process"/>
    <property type="evidence" value="ECO:0007669"/>
    <property type="project" value="TreeGrafter"/>
</dbReference>
<dbReference type="SMART" id="SM00822">
    <property type="entry name" value="PKS_KR"/>
    <property type="match status" value="1"/>
</dbReference>
<dbReference type="GO" id="GO:0005997">
    <property type="term" value="P:xylulose metabolic process"/>
    <property type="evidence" value="ECO:0007669"/>
    <property type="project" value="TreeGrafter"/>
</dbReference>
<dbReference type="SUPFAM" id="SSF51735">
    <property type="entry name" value="NAD(P)-binding Rossmann-fold domains"/>
    <property type="match status" value="1"/>
</dbReference>
<dbReference type="Pfam" id="PF00106">
    <property type="entry name" value="adh_short"/>
    <property type="match status" value="1"/>
</dbReference>
<evidence type="ECO:0000313" key="7">
    <source>
        <dbReference type="EMBL" id="CAD5114369.1"/>
    </source>
</evidence>
<keyword evidence="3" id="KW-0521">NADP</keyword>
<comment type="similarity">
    <text evidence="1 5">Belongs to the short-chain dehydrogenases/reductases (SDR) family.</text>
</comment>
<evidence type="ECO:0000256" key="1">
    <source>
        <dbReference type="ARBA" id="ARBA00006484"/>
    </source>
</evidence>
<dbReference type="PRINTS" id="PR00081">
    <property type="entry name" value="GDHRDH"/>
</dbReference>
<dbReference type="Gene3D" id="3.40.50.720">
    <property type="entry name" value="NAD(P)-binding Rossmann-like Domain"/>
    <property type="match status" value="1"/>
</dbReference>
<gene>
    <name evidence="7" type="ORF">DGYR_LOCUS3220</name>
</gene>
<proteinExistence type="inferred from homology"/>
<keyword evidence="4" id="KW-0560">Oxidoreductase</keyword>
<organism evidence="7 8">
    <name type="scientific">Dimorphilus gyrociliatus</name>
    <dbReference type="NCBI Taxonomy" id="2664684"/>
    <lineage>
        <taxon>Eukaryota</taxon>
        <taxon>Metazoa</taxon>
        <taxon>Spiralia</taxon>
        <taxon>Lophotrochozoa</taxon>
        <taxon>Annelida</taxon>
        <taxon>Polychaeta</taxon>
        <taxon>Polychaeta incertae sedis</taxon>
        <taxon>Dinophilidae</taxon>
        <taxon>Dimorphilus</taxon>
    </lineage>
</organism>
<evidence type="ECO:0000259" key="6">
    <source>
        <dbReference type="SMART" id="SM00822"/>
    </source>
</evidence>
<dbReference type="OrthoDB" id="1393670at2759"/>
<dbReference type="InterPro" id="IPR057326">
    <property type="entry name" value="KR_dom"/>
</dbReference>
<dbReference type="PANTHER" id="PTHR44252:SF3">
    <property type="entry name" value="D-ERYTHRULOSE REDUCTASE-RELATED"/>
    <property type="match status" value="1"/>
</dbReference>
<dbReference type="PRINTS" id="PR00080">
    <property type="entry name" value="SDRFAMILY"/>
</dbReference>
<evidence type="ECO:0000256" key="2">
    <source>
        <dbReference type="ARBA" id="ARBA00011881"/>
    </source>
</evidence>
<comment type="subunit">
    <text evidence="2">Homotetramer.</text>
</comment>
<dbReference type="InterPro" id="IPR051737">
    <property type="entry name" value="L-xylulose/Carbonyl_redctase"/>
</dbReference>